<dbReference type="Proteomes" id="UP000029707">
    <property type="component" value="Unassembled WGS sequence"/>
</dbReference>
<feature type="domain" description="G" evidence="1">
    <location>
        <begin position="54"/>
        <end position="184"/>
    </location>
</feature>
<sequence>MVNMTDKQDKVSETEHKTMADEEMAFLKAVQDKFKLENLLERYTEYIDQTKLNILIIGGSGVGKSSTIKALLKDDTQESNTPPNIGTSHKPTTMEIQKYKISKNITIYDSPGLGDGVKDDTHKDKIYELLQEKDEDDNALIDLTLILVDATSRDYASAFESIKLIGKAMGLKDVKKRILVAMNKCDKSDNPEARMDYEKREPNELLKAELDEKVKILKERIKENTGIDIDPIYFSAGYEGKNPYNTDKLFYYIQKNLPKRKVVVINKEAQKEVYEGDYGDKNKSGFWDGVLEVVKDVATAIAGPLITKGLASLSNWLSNLSKKF</sequence>
<protein>
    <submittedName>
        <fullName evidence="2">GTPase RsgA</fullName>
    </submittedName>
</protein>
<dbReference type="InterPro" id="IPR006073">
    <property type="entry name" value="GTP-bd"/>
</dbReference>
<dbReference type="OrthoDB" id="9255830at2"/>
<dbReference type="PANTHER" id="PTHR42714">
    <property type="entry name" value="TRNA MODIFICATION GTPASE GTPBP3"/>
    <property type="match status" value="1"/>
</dbReference>
<organism evidence="2 3">
    <name type="scientific">Helicobacter japonicus</name>
    <dbReference type="NCBI Taxonomy" id="425400"/>
    <lineage>
        <taxon>Bacteria</taxon>
        <taxon>Pseudomonadati</taxon>
        <taxon>Campylobacterota</taxon>
        <taxon>Epsilonproteobacteria</taxon>
        <taxon>Campylobacterales</taxon>
        <taxon>Helicobacteraceae</taxon>
        <taxon>Helicobacter</taxon>
    </lineage>
</organism>
<evidence type="ECO:0000259" key="1">
    <source>
        <dbReference type="Pfam" id="PF01926"/>
    </source>
</evidence>
<proteinExistence type="predicted"/>
<reference evidence="2 3" key="1">
    <citation type="journal article" date="2014" name="Genome Announc.">
        <title>Draft genome sequences of eight enterohepatic helicobacter species isolated from both laboratory and wild rodents.</title>
        <authorList>
            <person name="Sheh A."/>
            <person name="Shen Z."/>
            <person name="Fox J.G."/>
        </authorList>
    </citation>
    <scope>NUCLEOTIDE SEQUENCE [LARGE SCALE GENOMIC DNA]</scope>
    <source>
        <strain evidence="2 3">MIT 01-6451</strain>
    </source>
</reference>
<dbReference type="EMBL" id="JRMQ02000017">
    <property type="protein sequence ID" value="TLD99807.1"/>
    <property type="molecule type" value="Genomic_DNA"/>
</dbReference>
<gene>
    <name evidence="2" type="primary">rsgA</name>
    <name evidence="2" type="ORF">LS65_009055</name>
</gene>
<comment type="caution">
    <text evidence="2">The sequence shown here is derived from an EMBL/GenBank/DDBJ whole genome shotgun (WGS) entry which is preliminary data.</text>
</comment>
<accession>A0A4U8TLV9</accession>
<evidence type="ECO:0000313" key="3">
    <source>
        <dbReference type="Proteomes" id="UP000029707"/>
    </source>
</evidence>
<dbReference type="GO" id="GO:0030488">
    <property type="term" value="P:tRNA methylation"/>
    <property type="evidence" value="ECO:0007669"/>
    <property type="project" value="TreeGrafter"/>
</dbReference>
<evidence type="ECO:0000313" key="2">
    <source>
        <dbReference type="EMBL" id="TLD99807.1"/>
    </source>
</evidence>
<dbReference type="Pfam" id="PF01926">
    <property type="entry name" value="MMR_HSR1"/>
    <property type="match status" value="1"/>
</dbReference>
<dbReference type="SUPFAM" id="SSF52540">
    <property type="entry name" value="P-loop containing nucleoside triphosphate hydrolases"/>
    <property type="match status" value="1"/>
</dbReference>
<dbReference type="Gene3D" id="3.40.50.300">
    <property type="entry name" value="P-loop containing nucleotide triphosphate hydrolases"/>
    <property type="match status" value="1"/>
</dbReference>
<dbReference type="GO" id="GO:0005525">
    <property type="term" value="F:GTP binding"/>
    <property type="evidence" value="ECO:0007669"/>
    <property type="project" value="InterPro"/>
</dbReference>
<dbReference type="AlphaFoldDB" id="A0A4U8TLV9"/>
<name>A0A4U8TLV9_9HELI</name>
<dbReference type="GO" id="GO:0002098">
    <property type="term" value="P:tRNA wobble uridine modification"/>
    <property type="evidence" value="ECO:0007669"/>
    <property type="project" value="TreeGrafter"/>
</dbReference>
<dbReference type="PANTHER" id="PTHR42714:SF2">
    <property type="entry name" value="TRNA MODIFICATION GTPASE GTPBP3, MITOCHONDRIAL"/>
    <property type="match status" value="1"/>
</dbReference>
<dbReference type="CDD" id="cd00882">
    <property type="entry name" value="Ras_like_GTPase"/>
    <property type="match status" value="1"/>
</dbReference>
<keyword evidence="3" id="KW-1185">Reference proteome</keyword>
<dbReference type="GO" id="GO:0005737">
    <property type="term" value="C:cytoplasm"/>
    <property type="evidence" value="ECO:0007669"/>
    <property type="project" value="TreeGrafter"/>
</dbReference>
<dbReference type="InterPro" id="IPR027417">
    <property type="entry name" value="P-loop_NTPase"/>
</dbReference>